<keyword evidence="1" id="KW-0614">Plasmid</keyword>
<geneLocation type="plasmid" evidence="1 2">
    <name>pHBOR03</name>
</geneLocation>
<dbReference type="Proteomes" id="UP000006663">
    <property type="component" value="Plasmid pHBOR03"/>
</dbReference>
<evidence type="ECO:0000313" key="1">
    <source>
        <dbReference type="EMBL" id="ADQ69278.1"/>
    </source>
</evidence>
<name>E4NW58_HALBP</name>
<proteinExistence type="predicted"/>
<keyword evidence="2" id="KW-1185">Reference proteome</keyword>
<sequence>MLVWRAFISNRNDKGVLSAKILQFYFILDRAIVNRIDSSTVETKTKLTDAAATGIAA</sequence>
<dbReference type="KEGG" id="hbo:Hbor_39640"/>
<dbReference type="AlphaFoldDB" id="E4NW58"/>
<dbReference type="EMBL" id="CP001693">
    <property type="protein sequence ID" value="ADQ69278.1"/>
    <property type="molecule type" value="Genomic_DNA"/>
</dbReference>
<accession>E4NW58</accession>
<reference evidence="2" key="1">
    <citation type="journal article" date="2009" name="Stand. Genomic Sci.">
        <title>Complete genome sequence of Halogeometricum borinquense type strain (PR3).</title>
        <authorList>
            <person name="Malfatti S."/>
            <person name="Tindall B.J."/>
            <person name="Schneider S."/>
            <person name="Fahnrich R."/>
            <person name="Lapidus A."/>
            <person name="Labuttii K."/>
            <person name="Copeland A."/>
            <person name="Glavina Del Rio T."/>
            <person name="Nolan M."/>
            <person name="Chen F."/>
            <person name="Lucas S."/>
            <person name="Tice H."/>
            <person name="Cheng J.F."/>
            <person name="Bruce D."/>
            <person name="Goodwin L."/>
            <person name="Pitluck S."/>
            <person name="Anderson I."/>
            <person name="Pati A."/>
            <person name="Ivanova N."/>
            <person name="Mavromatis K."/>
            <person name="Chen A."/>
            <person name="Palaniappan K."/>
            <person name="D'haeseleer P."/>
            <person name="Goker M."/>
            <person name="Bristow J."/>
            <person name="Eisen J.A."/>
            <person name="Markowitz V."/>
            <person name="Hugenholtz P."/>
            <person name="Kyrpides N.C."/>
            <person name="Klenk H.P."/>
            <person name="Chain P."/>
        </authorList>
    </citation>
    <scope>NUCLEOTIDE SEQUENCE [LARGE SCALE GENOMIC DNA]</scope>
    <source>
        <strain evidence="2">ATCC 700274 / DSM 11551 / JCM 10706 / KCTC 4070 / PR3</strain>
        <plasmid evidence="2">pHBOR03</plasmid>
    </source>
</reference>
<dbReference type="HOGENOM" id="CLU_2985543_0_0_2"/>
<organism evidence="1 2">
    <name type="scientific">Halogeometricum borinquense (strain ATCC 700274 / DSM 11551 / JCM 10706 / KCTC 4070 / PR3)</name>
    <dbReference type="NCBI Taxonomy" id="469382"/>
    <lineage>
        <taxon>Archaea</taxon>
        <taxon>Methanobacteriati</taxon>
        <taxon>Methanobacteriota</taxon>
        <taxon>Stenosarchaea group</taxon>
        <taxon>Halobacteria</taxon>
        <taxon>Halobacteriales</taxon>
        <taxon>Haloferacaceae</taxon>
        <taxon>Halogeometricum</taxon>
    </lineage>
</organism>
<protein>
    <submittedName>
        <fullName evidence="1">Uncharacterized protein</fullName>
    </submittedName>
</protein>
<gene>
    <name evidence="1" type="ordered locus">Hbor_39640</name>
</gene>
<evidence type="ECO:0000313" key="2">
    <source>
        <dbReference type="Proteomes" id="UP000006663"/>
    </source>
</evidence>